<accession>A0A370QKL7</accession>
<evidence type="ECO:0000313" key="4">
    <source>
        <dbReference type="Proteomes" id="UP000255317"/>
    </source>
</evidence>
<keyword evidence="1" id="KW-0732">Signal</keyword>
<dbReference type="AlphaFoldDB" id="A0A370QKL7"/>
<comment type="caution">
    <text evidence="3">The sequence shown here is derived from an EMBL/GenBank/DDBJ whole genome shotgun (WGS) entry which is preliminary data.</text>
</comment>
<dbReference type="GO" id="GO:0016853">
    <property type="term" value="F:isomerase activity"/>
    <property type="evidence" value="ECO:0007669"/>
    <property type="project" value="UniProtKB-KW"/>
</dbReference>
<dbReference type="Gene3D" id="3.10.450.50">
    <property type="match status" value="1"/>
</dbReference>
<dbReference type="InterPro" id="IPR027843">
    <property type="entry name" value="DUF4440"/>
</dbReference>
<dbReference type="Proteomes" id="UP000255317">
    <property type="component" value="Unassembled WGS sequence"/>
</dbReference>
<dbReference type="OrthoDB" id="9814425at2"/>
<name>A0A370QKL7_9FLAO</name>
<dbReference type="SUPFAM" id="SSF54427">
    <property type="entry name" value="NTF2-like"/>
    <property type="match status" value="1"/>
</dbReference>
<reference evidence="3 4" key="1">
    <citation type="submission" date="2018-07" db="EMBL/GenBank/DDBJ databases">
        <title>Genomic Encyclopedia of Type Strains, Phase IV (KMG-IV): sequencing the most valuable type-strain genomes for metagenomic binning, comparative biology and taxonomic classification.</title>
        <authorList>
            <person name="Goeker M."/>
        </authorList>
    </citation>
    <scope>NUCLEOTIDE SEQUENCE [LARGE SCALE GENOMIC DNA]</scope>
    <source>
        <strain evidence="3 4">DSM 101478</strain>
    </source>
</reference>
<feature type="domain" description="DUF4440" evidence="2">
    <location>
        <begin position="26"/>
        <end position="132"/>
    </location>
</feature>
<sequence length="140" mass="16189">MKTIITLLIFACFTTTICAQTISDEILKQNRNMEAAYNSGELAKIADYYTENATMVGPKTEVIGNENITNYWKGLEGRTVDWKLENIEITAYGDVAIQRGISHLRMYYKENIVQSDVMFTLVWIKEHDQWKINLDHYSPL</sequence>
<proteinExistence type="predicted"/>
<organism evidence="3 4">
    <name type="scientific">Marinirhabdus gelatinilytica</name>
    <dbReference type="NCBI Taxonomy" id="1703343"/>
    <lineage>
        <taxon>Bacteria</taxon>
        <taxon>Pseudomonadati</taxon>
        <taxon>Bacteroidota</taxon>
        <taxon>Flavobacteriia</taxon>
        <taxon>Flavobacteriales</taxon>
        <taxon>Flavobacteriaceae</taxon>
    </lineage>
</organism>
<dbReference type="InterPro" id="IPR032710">
    <property type="entry name" value="NTF2-like_dom_sf"/>
</dbReference>
<evidence type="ECO:0000259" key="2">
    <source>
        <dbReference type="Pfam" id="PF14534"/>
    </source>
</evidence>
<evidence type="ECO:0000256" key="1">
    <source>
        <dbReference type="SAM" id="SignalP"/>
    </source>
</evidence>
<evidence type="ECO:0000313" key="3">
    <source>
        <dbReference type="EMBL" id="RDK88879.1"/>
    </source>
</evidence>
<keyword evidence="3" id="KW-0413">Isomerase</keyword>
<dbReference type="Pfam" id="PF14534">
    <property type="entry name" value="DUF4440"/>
    <property type="match status" value="1"/>
</dbReference>
<protein>
    <submittedName>
        <fullName evidence="3">Ketosteroid isomerase-like protein</fullName>
    </submittedName>
</protein>
<feature type="chain" id="PRO_5017001669" evidence="1">
    <location>
        <begin position="20"/>
        <end position="140"/>
    </location>
</feature>
<gene>
    <name evidence="3" type="ORF">C8D94_101757</name>
</gene>
<dbReference type="EMBL" id="QRAO01000001">
    <property type="protein sequence ID" value="RDK88879.1"/>
    <property type="molecule type" value="Genomic_DNA"/>
</dbReference>
<dbReference type="RefSeq" id="WP_115122540.1">
    <property type="nucleotide sequence ID" value="NZ_QRAO01000001.1"/>
</dbReference>
<keyword evidence="4" id="KW-1185">Reference proteome</keyword>
<feature type="signal peptide" evidence="1">
    <location>
        <begin position="1"/>
        <end position="19"/>
    </location>
</feature>